<dbReference type="InterPro" id="IPR023214">
    <property type="entry name" value="HAD_sf"/>
</dbReference>
<dbReference type="Gene3D" id="3.30.1240.10">
    <property type="match status" value="1"/>
</dbReference>
<dbReference type="SUPFAM" id="SSF56784">
    <property type="entry name" value="HAD-like"/>
    <property type="match status" value="1"/>
</dbReference>
<reference evidence="1 2" key="1">
    <citation type="journal article" date="2012" name="Stand. Genomic Sci.">
        <title>Complete genome sequence of the melanogenic marine bacterium Marinomonas mediterranea type strain (MMB-1(T)).</title>
        <authorList>
            <person name="Lucas-Elio P."/>
            <person name="Goodwin L."/>
            <person name="Woyke T."/>
            <person name="Pitluck S."/>
            <person name="Nolan M."/>
            <person name="Kyrpides N.C."/>
            <person name="Detter J.C."/>
            <person name="Copeland A."/>
            <person name="Teshima H."/>
            <person name="Bruce D."/>
            <person name="Detter C."/>
            <person name="Tapia R."/>
            <person name="Han S."/>
            <person name="Land M.L."/>
            <person name="Ivanova N."/>
            <person name="Mikhailova N."/>
            <person name="Johnston A.W."/>
            <person name="Sanchez-Amat A."/>
        </authorList>
    </citation>
    <scope>NUCLEOTIDE SEQUENCE [LARGE SCALE GENOMIC DNA]</scope>
    <source>
        <strain evidence="2">ATCC 700492 / JCM 21426 / NBRC 103028 / MMB-1</strain>
    </source>
</reference>
<dbReference type="HOGENOM" id="CLU_044146_1_4_6"/>
<dbReference type="Pfam" id="PF08282">
    <property type="entry name" value="Hydrolase_3"/>
    <property type="match status" value="1"/>
</dbReference>
<dbReference type="AlphaFoldDB" id="F2JVT2"/>
<accession>F2JVT2</accession>
<dbReference type="InterPro" id="IPR006379">
    <property type="entry name" value="HAD-SF_hydro_IIB"/>
</dbReference>
<dbReference type="GO" id="GO:0005829">
    <property type="term" value="C:cytosol"/>
    <property type="evidence" value="ECO:0007669"/>
    <property type="project" value="TreeGrafter"/>
</dbReference>
<dbReference type="EMBL" id="CP002583">
    <property type="protein sequence ID" value="ADZ91718.1"/>
    <property type="molecule type" value="Genomic_DNA"/>
</dbReference>
<dbReference type="GO" id="GO:0016791">
    <property type="term" value="F:phosphatase activity"/>
    <property type="evidence" value="ECO:0007669"/>
    <property type="project" value="UniProtKB-ARBA"/>
</dbReference>
<dbReference type="PATRIC" id="fig|717774.3.peg.2571"/>
<gene>
    <name evidence="1" type="ordered locus">Marme_2486</name>
</gene>
<dbReference type="STRING" id="717774.Marme_2486"/>
<dbReference type="PANTHER" id="PTHR10000:SF8">
    <property type="entry name" value="HAD SUPERFAMILY HYDROLASE-LIKE, TYPE 3"/>
    <property type="match status" value="1"/>
</dbReference>
<dbReference type="InterPro" id="IPR036412">
    <property type="entry name" value="HAD-like_sf"/>
</dbReference>
<dbReference type="Gene3D" id="3.40.50.1000">
    <property type="entry name" value="HAD superfamily/HAD-like"/>
    <property type="match status" value="1"/>
</dbReference>
<dbReference type="GO" id="GO:0000287">
    <property type="term" value="F:magnesium ion binding"/>
    <property type="evidence" value="ECO:0007669"/>
    <property type="project" value="TreeGrafter"/>
</dbReference>
<dbReference type="eggNOG" id="COG0561">
    <property type="taxonomic scope" value="Bacteria"/>
</dbReference>
<keyword evidence="2" id="KW-1185">Reference proteome</keyword>
<dbReference type="PROSITE" id="PS01228">
    <property type="entry name" value="COF_1"/>
    <property type="match status" value="1"/>
</dbReference>
<dbReference type="OrthoDB" id="5498330at2"/>
<name>F2JVT2_MARM1</name>
<evidence type="ECO:0000313" key="2">
    <source>
        <dbReference type="Proteomes" id="UP000001062"/>
    </source>
</evidence>
<proteinExistence type="predicted"/>
<dbReference type="Proteomes" id="UP000001062">
    <property type="component" value="Chromosome"/>
</dbReference>
<protein>
    <submittedName>
        <fullName evidence="1">HAD-superfamily hydrolase, subfamily IIB</fullName>
    </submittedName>
</protein>
<keyword evidence="1" id="KW-0378">Hydrolase</keyword>
<sequence length="273" mass="30708">MELVVFDLDGTLLNKHQALSPFTLETLEAMRDKKIFYTIATGRTHLAARKCLVEHNFQEWMIFKNGVEWWHPLKKQYRHQTSLTKESVEYALTQFELASVTPFIFCITRDGTHKVYHPPVTSPLSDLIENELGKHDELSLHPIQEMAFDDIATNISALGSQQQAVSVVTSLENQNELKAYCGGGVYNKDTFWIDVHHQDACKGSAINTLKSELGATKVLAFGDGDNDLSMFDYADASFAPHNAAPHVKSRATDVIGHHNEDGVAHFLRDYFSL</sequence>
<dbReference type="RefSeq" id="WP_013661622.1">
    <property type="nucleotide sequence ID" value="NC_015276.1"/>
</dbReference>
<organism evidence="1 2">
    <name type="scientific">Marinomonas mediterranea (strain ATCC 700492 / JCM 21426 / NBRC 103028 / MMB-1)</name>
    <dbReference type="NCBI Taxonomy" id="717774"/>
    <lineage>
        <taxon>Bacteria</taxon>
        <taxon>Pseudomonadati</taxon>
        <taxon>Pseudomonadota</taxon>
        <taxon>Gammaproteobacteria</taxon>
        <taxon>Oceanospirillales</taxon>
        <taxon>Oceanospirillaceae</taxon>
        <taxon>Marinomonas</taxon>
    </lineage>
</organism>
<dbReference type="PROSITE" id="PS01229">
    <property type="entry name" value="COF_2"/>
    <property type="match status" value="1"/>
</dbReference>
<dbReference type="KEGG" id="mme:Marme_2486"/>
<dbReference type="NCBIfam" id="TIGR01484">
    <property type="entry name" value="HAD-SF-IIB"/>
    <property type="match status" value="1"/>
</dbReference>
<evidence type="ECO:0000313" key="1">
    <source>
        <dbReference type="EMBL" id="ADZ91718.1"/>
    </source>
</evidence>
<dbReference type="PANTHER" id="PTHR10000">
    <property type="entry name" value="PHOSPHOSERINE PHOSPHATASE"/>
    <property type="match status" value="1"/>
</dbReference>